<dbReference type="EMBL" id="JACHHX010000003">
    <property type="protein sequence ID" value="MBB5014752.1"/>
    <property type="molecule type" value="Genomic_DNA"/>
</dbReference>
<sequence>MSPPKPPASRAPLQSPTRREFLHQGTALGAGLLVATLPFGAHAAMPRTTLASTRSGRIRGTIEDGVHVFRGIPYGADTAPRRFQPARPEVPWQGVREATAYGAVAPQRGAEGPGCENCLFLNVWTPGLRDDAKRPVLVYIHGGGYNTGSCSDPLYDGGNLCRRGDVVVVTVNHRLNAFGYLYLGRLGGPELASSGNVGQLDLVQALQWVRQHAREFGGDPGNVTVFGQSGGGAKIATLMAMPAAAGLFHRAWTMSGQQVTAAGPRAATRRALRFLGALGFGPDDLPTLRTLPAERLLEASAAHDPSWVEDTTLYFGPVLDGTVLQRHPFWPDAPAQSAAVPMVIGNTRDETRALLGGDPANFTLCWDTLPARLEREQYVDLPVDQVIAEYRRLHPHYTPSEVFFAATTAGRSWRGAVEELEARARQAGADVAPTWAYQLDWASPLEPELGAFHTLDIALVFDNTGRAGARSGDGAGARRLAERMSEALLAFARSGNPNHAGIPAWPPYSLAHRETLLFDTETRLAHDPRGGERELWRRAPFVQRGTL</sequence>
<dbReference type="AlphaFoldDB" id="A0A7W7XYG8"/>
<dbReference type="InterPro" id="IPR019826">
    <property type="entry name" value="Carboxylesterase_B_AS"/>
</dbReference>
<dbReference type="Gene3D" id="3.40.50.1820">
    <property type="entry name" value="alpha/beta hydrolase"/>
    <property type="match status" value="1"/>
</dbReference>
<dbReference type="SUPFAM" id="SSF53474">
    <property type="entry name" value="alpha/beta-Hydrolases"/>
    <property type="match status" value="1"/>
</dbReference>
<dbReference type="InterPro" id="IPR006311">
    <property type="entry name" value="TAT_signal"/>
</dbReference>
<evidence type="ECO:0000256" key="3">
    <source>
        <dbReference type="RuleBase" id="RU361235"/>
    </source>
</evidence>
<proteinExistence type="inferred from homology"/>
<feature type="domain" description="Carboxylesterase type B" evidence="4">
    <location>
        <begin position="50"/>
        <end position="530"/>
    </location>
</feature>
<dbReference type="GO" id="GO:0016787">
    <property type="term" value="F:hydrolase activity"/>
    <property type="evidence" value="ECO:0007669"/>
    <property type="project" value="UniProtKB-KW"/>
</dbReference>
<dbReference type="InterPro" id="IPR029058">
    <property type="entry name" value="AB_hydrolase_fold"/>
</dbReference>
<accession>A0A7W7XYG8</accession>
<dbReference type="PROSITE" id="PS51318">
    <property type="entry name" value="TAT"/>
    <property type="match status" value="1"/>
</dbReference>
<comment type="similarity">
    <text evidence="1 3">Belongs to the type-B carboxylesterase/lipase family.</text>
</comment>
<keyword evidence="6" id="KW-1185">Reference proteome</keyword>
<evidence type="ECO:0000256" key="1">
    <source>
        <dbReference type="ARBA" id="ARBA00005964"/>
    </source>
</evidence>
<dbReference type="EC" id="3.1.1.-" evidence="3"/>
<dbReference type="Pfam" id="PF00135">
    <property type="entry name" value="COesterase"/>
    <property type="match status" value="1"/>
</dbReference>
<evidence type="ECO:0000313" key="5">
    <source>
        <dbReference type="EMBL" id="MBB5014752.1"/>
    </source>
</evidence>
<dbReference type="PANTHER" id="PTHR43142:SF1">
    <property type="entry name" value="CARBOXYLIC ESTER HYDROLASE"/>
    <property type="match status" value="1"/>
</dbReference>
<evidence type="ECO:0000313" key="6">
    <source>
        <dbReference type="Proteomes" id="UP000519004"/>
    </source>
</evidence>
<dbReference type="Proteomes" id="UP000519004">
    <property type="component" value="Unassembled WGS sequence"/>
</dbReference>
<organism evidence="5 6">
    <name type="scientific">Rehaibacterium terrae</name>
    <dbReference type="NCBI Taxonomy" id="1341696"/>
    <lineage>
        <taxon>Bacteria</taxon>
        <taxon>Pseudomonadati</taxon>
        <taxon>Pseudomonadota</taxon>
        <taxon>Gammaproteobacteria</taxon>
        <taxon>Lysobacterales</taxon>
        <taxon>Lysobacteraceae</taxon>
        <taxon>Rehaibacterium</taxon>
    </lineage>
</organism>
<protein>
    <recommendedName>
        <fullName evidence="3">Carboxylic ester hydrolase</fullName>
        <ecNumber evidence="3">3.1.1.-</ecNumber>
    </recommendedName>
</protein>
<evidence type="ECO:0000256" key="2">
    <source>
        <dbReference type="ARBA" id="ARBA00022801"/>
    </source>
</evidence>
<comment type="caution">
    <text evidence="5">The sequence shown here is derived from an EMBL/GenBank/DDBJ whole genome shotgun (WGS) entry which is preliminary data.</text>
</comment>
<dbReference type="PANTHER" id="PTHR43142">
    <property type="entry name" value="CARBOXYLIC ESTER HYDROLASE"/>
    <property type="match status" value="1"/>
</dbReference>
<reference evidence="5 6" key="1">
    <citation type="submission" date="2020-08" db="EMBL/GenBank/DDBJ databases">
        <title>Genomic Encyclopedia of Type Strains, Phase IV (KMG-IV): sequencing the most valuable type-strain genomes for metagenomic binning, comparative biology and taxonomic classification.</title>
        <authorList>
            <person name="Goeker M."/>
        </authorList>
    </citation>
    <scope>NUCLEOTIDE SEQUENCE [LARGE SCALE GENOMIC DNA]</scope>
    <source>
        <strain evidence="5 6">DSM 25897</strain>
    </source>
</reference>
<evidence type="ECO:0000259" key="4">
    <source>
        <dbReference type="Pfam" id="PF00135"/>
    </source>
</evidence>
<dbReference type="PROSITE" id="PS00122">
    <property type="entry name" value="CARBOXYLESTERASE_B_1"/>
    <property type="match status" value="1"/>
</dbReference>
<keyword evidence="2 3" id="KW-0378">Hydrolase</keyword>
<dbReference type="InterPro" id="IPR002018">
    <property type="entry name" value="CarbesteraseB"/>
</dbReference>
<name>A0A7W7XYG8_9GAMM</name>
<gene>
    <name evidence="5" type="ORF">HNQ58_000628</name>
</gene>